<dbReference type="GO" id="GO:0008610">
    <property type="term" value="P:lipid biosynthetic process"/>
    <property type="evidence" value="ECO:0007669"/>
    <property type="project" value="InterPro"/>
</dbReference>
<dbReference type="GeneID" id="68099723"/>
<dbReference type="Proteomes" id="UP000816034">
    <property type="component" value="Unassembled WGS sequence"/>
</dbReference>
<dbReference type="AlphaFoldDB" id="A0AA88GZ83"/>
<evidence type="ECO:0000256" key="2">
    <source>
        <dbReference type="ARBA" id="ARBA00008000"/>
    </source>
</evidence>
<accession>A0AA88GZ83</accession>
<dbReference type="Gene3D" id="3.30.465.10">
    <property type="match status" value="1"/>
</dbReference>
<dbReference type="InterPro" id="IPR016164">
    <property type="entry name" value="FAD-linked_Oxase-like_C"/>
</dbReference>
<dbReference type="Gene3D" id="3.30.300.330">
    <property type="match status" value="1"/>
</dbReference>
<dbReference type="GO" id="GO:0071949">
    <property type="term" value="F:FAD binding"/>
    <property type="evidence" value="ECO:0007669"/>
    <property type="project" value="InterPro"/>
</dbReference>
<evidence type="ECO:0000256" key="1">
    <source>
        <dbReference type="ARBA" id="ARBA00004670"/>
    </source>
</evidence>
<dbReference type="InterPro" id="IPR036318">
    <property type="entry name" value="FAD-bd_PCMH-like_sf"/>
</dbReference>
<dbReference type="Pfam" id="PF02913">
    <property type="entry name" value="FAD-oxidase_C"/>
    <property type="match status" value="1"/>
</dbReference>
<name>A0AA88GZ83_NAELO</name>
<protein>
    <recommendedName>
        <fullName evidence="3 10">Alkylglycerone-phosphate synthase</fullName>
        <shortName evidence="10">Alkyl-DHAP synthase</shortName>
        <ecNumber evidence="3 10">2.5.1.26</ecNumber>
    </recommendedName>
</protein>
<keyword evidence="4 10" id="KW-0285">Flavoprotein</keyword>
<keyword evidence="5 8" id="KW-0274">FAD</keyword>
<keyword evidence="10" id="KW-0443">Lipid metabolism</keyword>
<feature type="binding site" evidence="8">
    <location>
        <begin position="313"/>
        <end position="316"/>
    </location>
    <ligand>
        <name>FAD</name>
        <dbReference type="ChEBI" id="CHEBI:57692"/>
    </ligand>
</feature>
<feature type="binding site" evidence="7">
    <location>
        <position position="512"/>
    </location>
    <ligand>
        <name>substrate</name>
    </ligand>
</feature>
<dbReference type="PROSITE" id="PS51387">
    <property type="entry name" value="FAD_PCMH"/>
    <property type="match status" value="1"/>
</dbReference>
<dbReference type="InterPro" id="IPR004113">
    <property type="entry name" value="FAD-bd_oxidored_4_C"/>
</dbReference>
<dbReference type="RefSeq" id="XP_044555632.1">
    <property type="nucleotide sequence ID" value="XM_044697220.1"/>
</dbReference>
<evidence type="ECO:0000259" key="11">
    <source>
        <dbReference type="PROSITE" id="PS51387"/>
    </source>
</evidence>
<dbReference type="Gene3D" id="3.30.43.10">
    <property type="entry name" value="Uridine Diphospho-n-acetylenolpyruvylglucosamine Reductase, domain 2"/>
    <property type="match status" value="1"/>
</dbReference>
<dbReference type="PANTHER" id="PTHR46568">
    <property type="entry name" value="ALKYLDIHYDROXYACETONEPHOSPHATE SYNTHASE, PEROXISOMAL"/>
    <property type="match status" value="1"/>
</dbReference>
<dbReference type="Gene3D" id="3.30.160.650">
    <property type="match status" value="1"/>
</dbReference>
<evidence type="ECO:0000256" key="9">
    <source>
        <dbReference type="PIRSR" id="PIRSR625650-4"/>
    </source>
</evidence>
<dbReference type="Gene3D" id="1.10.45.10">
    <property type="entry name" value="Vanillyl-alcohol Oxidase, Chain A, domain 4"/>
    <property type="match status" value="1"/>
</dbReference>
<feature type="site" description="Important for enzyme activity" evidence="9">
    <location>
        <position position="416"/>
    </location>
</feature>
<evidence type="ECO:0000256" key="4">
    <source>
        <dbReference type="ARBA" id="ARBA00022630"/>
    </source>
</evidence>
<organism evidence="12 13">
    <name type="scientific">Naegleria lovaniensis</name>
    <name type="common">Amoeba</name>
    <dbReference type="NCBI Taxonomy" id="51637"/>
    <lineage>
        <taxon>Eukaryota</taxon>
        <taxon>Discoba</taxon>
        <taxon>Heterolobosea</taxon>
        <taxon>Tetramitia</taxon>
        <taxon>Eutetramitia</taxon>
        <taxon>Vahlkampfiidae</taxon>
        <taxon>Naegleria</taxon>
    </lineage>
</organism>
<keyword evidence="13" id="KW-1185">Reference proteome</keyword>
<evidence type="ECO:0000313" key="12">
    <source>
        <dbReference type="EMBL" id="KAG2393738.1"/>
    </source>
</evidence>
<comment type="catalytic activity">
    <reaction evidence="10">
        <text>a long chain fatty alcohol + a 1-acylglycerone 3-phosphate = a 1-O-alkylglycerone 3-phosphate + a long-chain fatty acid + H(+)</text>
        <dbReference type="Rhea" id="RHEA:36171"/>
        <dbReference type="ChEBI" id="CHEBI:15378"/>
        <dbReference type="ChEBI" id="CHEBI:17135"/>
        <dbReference type="ChEBI" id="CHEBI:57534"/>
        <dbReference type="ChEBI" id="CHEBI:57560"/>
        <dbReference type="ChEBI" id="CHEBI:73315"/>
        <dbReference type="EC" id="2.5.1.26"/>
    </reaction>
</comment>
<evidence type="ECO:0000256" key="7">
    <source>
        <dbReference type="PIRSR" id="PIRSR625650-2"/>
    </source>
</evidence>
<feature type="binding site" evidence="8">
    <location>
        <begin position="365"/>
        <end position="371"/>
    </location>
    <ligand>
        <name>FAD</name>
        <dbReference type="ChEBI" id="CHEBI:57692"/>
    </ligand>
</feature>
<comment type="subunit">
    <text evidence="10">Homodimer.</text>
</comment>
<dbReference type="InterPro" id="IPR016169">
    <property type="entry name" value="FAD-bd_PCMH_sub2"/>
</dbReference>
<dbReference type="InterPro" id="IPR006094">
    <property type="entry name" value="Oxid_FAD_bind_N"/>
</dbReference>
<proteinExistence type="inferred from homology"/>
<dbReference type="InterPro" id="IPR016167">
    <property type="entry name" value="FAD-bd_PCMH_sub1"/>
</dbReference>
<dbReference type="InterPro" id="IPR016171">
    <property type="entry name" value="Vanillyl_alc_oxidase_C-sub2"/>
</dbReference>
<comment type="subcellular location">
    <subcellularLocation>
        <location evidence="10">Peroxisome</location>
    </subcellularLocation>
</comment>
<comment type="pathway">
    <text evidence="1 10">Glycerolipid metabolism; ether lipid biosynthesis.</text>
</comment>
<comment type="caution">
    <text evidence="12">The sequence shown here is derived from an EMBL/GenBank/DDBJ whole genome shotgun (WGS) entry which is preliminary data.</text>
</comment>
<gene>
    <name evidence="12" type="ORF">C9374_007269</name>
</gene>
<dbReference type="GO" id="GO:0005777">
    <property type="term" value="C:peroxisome"/>
    <property type="evidence" value="ECO:0007669"/>
    <property type="project" value="UniProtKB-SubCell"/>
</dbReference>
<dbReference type="SUPFAM" id="SSF56176">
    <property type="entry name" value="FAD-binding/transporter-associated domain-like"/>
    <property type="match status" value="1"/>
</dbReference>
<evidence type="ECO:0000256" key="10">
    <source>
        <dbReference type="RuleBase" id="RU363113"/>
    </source>
</evidence>
<reference evidence="12 13" key="1">
    <citation type="journal article" date="2018" name="BMC Genomics">
        <title>The genome of Naegleria lovaniensis, the basis for a comparative approach to unravel pathogenicity factors of the human pathogenic amoeba N. fowleri.</title>
        <authorList>
            <person name="Liechti N."/>
            <person name="Schurch N."/>
            <person name="Bruggmann R."/>
            <person name="Wittwer M."/>
        </authorList>
    </citation>
    <scope>NUCLEOTIDE SEQUENCE [LARGE SCALE GENOMIC DNA]</scope>
    <source>
        <strain evidence="12 13">ATCC 30569</strain>
    </source>
</reference>
<keyword evidence="10" id="KW-0808">Transferase</keyword>
<dbReference type="Pfam" id="PF01565">
    <property type="entry name" value="FAD_binding_4"/>
    <property type="match status" value="1"/>
</dbReference>
<sequence>MHLSAPSSSLLTTTDNEKAQRRLHMIGAHLMQSNQRFSSENQDIIVSSNECAGSASSMGFSASTASMMKMGASIPNKRQKTTKWNGWGYKDTDFVMDEKRDVYVTGDRYILSGHYVPDFRPWFENFTGLDTKYPSPAQSWEDMQKKVGKPIICKPFVDDIKQANCFKFVAFEDEVRLLHSHGHSCQEIYQLRYGKFKRLVDMVIYPGSHDHVQQIVSIANKYADQLTIIPYGGGTNVSQALMCPENETRMIVSVDMQEMNRVLSVDFESNTAVIEAGAIGIEVQKELKEKYGLTLGHEPDSVEFSSVGGWVATRASGMKKNLYGNIEDMLVNLKIVTPTGTWSLPCNVPRKSTGPDLLQLFLGSEGTLGIVTEVTLRVRKCPDCQVYGSVLVPDFETGVACLHEVATKRVAPASIRLIDNSQFQFGQSLKPKQESVFEGIGDWFKKIYVTKVAGFDPEKMCVITLLFEGTQEEVDRQQKIIYDITSKYGGLKAGAEAGGRGYLLTYVIAYLRDYGFNYYFMAESFETSVPWSNIVPMINKVRERVVDSAKKHGVISVPWVSARVTQTYETGACVYFYYGFIFRGLKDPIHVFSEIEAEARDEILLQGGSLSHHHGVGKLRKHWMPEVVREQGVDILKSLKQKIDPNNLFGNGNMGLTKADLSISAIID</sequence>
<keyword evidence="10" id="KW-0444">Lipid biosynthesis</keyword>
<dbReference type="EC" id="2.5.1.26" evidence="3 10"/>
<evidence type="ECO:0000256" key="8">
    <source>
        <dbReference type="PIRSR" id="PIRSR625650-3"/>
    </source>
</evidence>
<evidence type="ECO:0000256" key="3">
    <source>
        <dbReference type="ARBA" id="ARBA00012385"/>
    </source>
</evidence>
<dbReference type="InterPro" id="IPR025650">
    <property type="entry name" value="Alkyl-DHAP_Synthase"/>
</dbReference>
<evidence type="ECO:0000313" key="13">
    <source>
        <dbReference type="Proteomes" id="UP000816034"/>
    </source>
</evidence>
<dbReference type="InterPro" id="IPR016166">
    <property type="entry name" value="FAD-bd_PCMH"/>
</dbReference>
<dbReference type="EMBL" id="PYSW02000002">
    <property type="protein sequence ID" value="KAG2393738.1"/>
    <property type="molecule type" value="Genomic_DNA"/>
</dbReference>
<comment type="similarity">
    <text evidence="2 10">Belongs to the FAD-binding oxidoreductase/transferase type 4 family.</text>
</comment>
<evidence type="ECO:0000256" key="5">
    <source>
        <dbReference type="ARBA" id="ARBA00022827"/>
    </source>
</evidence>
<dbReference type="GO" id="GO:0008609">
    <property type="term" value="F:alkylglycerone-phosphate synthase activity"/>
    <property type="evidence" value="ECO:0007669"/>
    <property type="project" value="UniProtKB-EC"/>
</dbReference>
<evidence type="ECO:0000256" key="6">
    <source>
        <dbReference type="PIRSR" id="PIRSR625650-1"/>
    </source>
</evidence>
<dbReference type="Gene3D" id="3.30.70.3450">
    <property type="match status" value="1"/>
</dbReference>
<dbReference type="SUPFAM" id="SSF55103">
    <property type="entry name" value="FAD-linked oxidases, C-terminal domain"/>
    <property type="match status" value="1"/>
</dbReference>
<keyword evidence="10" id="KW-0576">Peroxisome</keyword>
<comment type="function">
    <text evidence="10">Catalyzes the exchange of an acyl for a long-chain alkyl group and the formation of the ether bond in the biosynthesis of ether phospholipids.</text>
</comment>
<feature type="active site" description="Proton donor/acceptor" evidence="6">
    <location>
        <position position="575"/>
    </location>
</feature>
<comment type="cofactor">
    <cofactor evidence="8 10">
        <name>FAD</name>
        <dbReference type="ChEBI" id="CHEBI:57692"/>
    </cofactor>
</comment>
<feature type="domain" description="FAD-binding PCMH-type" evidence="11">
    <location>
        <begin position="196"/>
        <end position="381"/>
    </location>
</feature>
<dbReference type="PANTHER" id="PTHR46568:SF1">
    <property type="entry name" value="ALKYLDIHYDROXYACETONEPHOSPHATE SYNTHASE, PEROXISOMAL"/>
    <property type="match status" value="1"/>
</dbReference>